<dbReference type="RefSeq" id="WP_142442541.1">
    <property type="nucleotide sequence ID" value="NZ_SESI01000001.1"/>
</dbReference>
<protein>
    <submittedName>
        <fullName evidence="2">Uncharacterized protein</fullName>
    </submittedName>
</protein>
<evidence type="ECO:0000313" key="2">
    <source>
        <dbReference type="EMBL" id="TQQ81888.1"/>
    </source>
</evidence>
<evidence type="ECO:0000313" key="3">
    <source>
        <dbReference type="Proteomes" id="UP000315385"/>
    </source>
</evidence>
<reference evidence="2 3" key="1">
    <citation type="submission" date="2019-02" db="EMBL/GenBank/DDBJ databases">
        <title>Halonotius sp. a new haloqrchaeon isolated from saline water.</title>
        <authorList>
            <person name="Duran-Viseras A."/>
            <person name="Sanchez-Porro C."/>
            <person name="Ventosa A."/>
        </authorList>
    </citation>
    <scope>NUCLEOTIDE SEQUENCE [LARGE SCALE GENOMIC DNA]</scope>
    <source>
        <strain evidence="2 3">F9-27</strain>
    </source>
</reference>
<feature type="region of interest" description="Disordered" evidence="1">
    <location>
        <begin position="1"/>
        <end position="34"/>
    </location>
</feature>
<accession>A0A544QR26</accession>
<name>A0A544QR26_9EURY</name>
<sequence length="172" mass="18987">MFDEESSEPLTNSDTNNATKFHPDDATYESRTRLDGTATFEQHYTRLRSHNDGIYTGKWADKAQLRDQDNNAVFDAIAGQLELSPFQKAIGRTEFGTLNLRDLSSPAGIDTPLVAIMVAAVVARRDGRGYHPARSPASNDDLFTALLSELGYTNGLVHSAFGKVQYRLDCSQ</sequence>
<proteinExistence type="predicted"/>
<feature type="compositionally biased region" description="Basic and acidic residues" evidence="1">
    <location>
        <begin position="21"/>
        <end position="34"/>
    </location>
</feature>
<dbReference type="EMBL" id="SESI01000001">
    <property type="protein sequence ID" value="TQQ81888.1"/>
    <property type="molecule type" value="Genomic_DNA"/>
</dbReference>
<feature type="compositionally biased region" description="Polar residues" evidence="1">
    <location>
        <begin position="8"/>
        <end position="19"/>
    </location>
</feature>
<dbReference type="Proteomes" id="UP000315385">
    <property type="component" value="Unassembled WGS sequence"/>
</dbReference>
<dbReference type="AlphaFoldDB" id="A0A544QR26"/>
<organism evidence="2 3">
    <name type="scientific">Halonotius roseus</name>
    <dbReference type="NCBI Taxonomy" id="2511997"/>
    <lineage>
        <taxon>Archaea</taxon>
        <taxon>Methanobacteriati</taxon>
        <taxon>Methanobacteriota</taxon>
        <taxon>Stenosarchaea group</taxon>
        <taxon>Halobacteria</taxon>
        <taxon>Halobacteriales</taxon>
        <taxon>Haloferacaceae</taxon>
        <taxon>Halonotius</taxon>
    </lineage>
</organism>
<comment type="caution">
    <text evidence="2">The sequence shown here is derived from an EMBL/GenBank/DDBJ whole genome shotgun (WGS) entry which is preliminary data.</text>
</comment>
<dbReference type="OrthoDB" id="301292at2157"/>
<evidence type="ECO:0000256" key="1">
    <source>
        <dbReference type="SAM" id="MobiDB-lite"/>
    </source>
</evidence>
<keyword evidence="3" id="KW-1185">Reference proteome</keyword>
<gene>
    <name evidence="2" type="ORF">EWF95_02820</name>
</gene>